<proteinExistence type="predicted"/>
<reference evidence="3" key="1">
    <citation type="journal article" date="2019" name="Beilstein J. Org. Chem.">
        <title>Nanangenines: drimane sesquiterpenoids as the dominant metabolite cohort of a novel Australian fungus, Aspergillus nanangensis.</title>
        <authorList>
            <person name="Lacey H.J."/>
            <person name="Gilchrist C.L.M."/>
            <person name="Crombie A."/>
            <person name="Kalaitzis J.A."/>
            <person name="Vuong D."/>
            <person name="Rutledge P.J."/>
            <person name="Turner P."/>
            <person name="Pitt J.I."/>
            <person name="Lacey E."/>
            <person name="Chooi Y.H."/>
            <person name="Piggott A.M."/>
        </authorList>
    </citation>
    <scope>NUCLEOTIDE SEQUENCE</scope>
    <source>
        <strain evidence="3">MST-FP2251</strain>
    </source>
</reference>
<accession>A0AAD4GWY9</accession>
<evidence type="ECO:0000256" key="2">
    <source>
        <dbReference type="SAM" id="Phobius"/>
    </source>
</evidence>
<gene>
    <name evidence="3" type="ORF">FE257_002108</name>
</gene>
<keyword evidence="2" id="KW-1133">Transmembrane helix</keyword>
<evidence type="ECO:0000313" key="3">
    <source>
        <dbReference type="EMBL" id="KAF9892331.1"/>
    </source>
</evidence>
<dbReference type="AlphaFoldDB" id="A0AAD4GWY9"/>
<feature type="region of interest" description="Disordered" evidence="1">
    <location>
        <begin position="1"/>
        <end position="47"/>
    </location>
</feature>
<dbReference type="EMBL" id="VCAU01000013">
    <property type="protein sequence ID" value="KAF9892331.1"/>
    <property type="molecule type" value="Genomic_DNA"/>
</dbReference>
<name>A0AAD4GWY9_ASPNN</name>
<evidence type="ECO:0000256" key="1">
    <source>
        <dbReference type="SAM" id="MobiDB-lite"/>
    </source>
</evidence>
<keyword evidence="2" id="KW-0472">Membrane</keyword>
<feature type="transmembrane region" description="Helical" evidence="2">
    <location>
        <begin position="50"/>
        <end position="68"/>
    </location>
</feature>
<sequence length="266" mass="29254">MTDKPENPSTSQDEEKGASGAASPLPSLPLSPASSASPASPESPSPRENWSFPKLIALITSILILLLFGNYARKTHQHATHPKLGHNCTLPTRRYDIYTGYASCTPSSGGTWISPLGPLELQHLSINRFSSTERSQNREGENHFCQQLRQFGGSWYGPGALNQLWTGDTCNELSALVPEVAFRREVGFPADGGVWVLTESKRGFPEGMAMVRNALTMEERCSALETLGAVWCESVQQCPALWDLGREPHRLVPRGFRKGISAMWSW</sequence>
<feature type="compositionally biased region" description="Low complexity" evidence="1">
    <location>
        <begin position="18"/>
        <end position="42"/>
    </location>
</feature>
<keyword evidence="2" id="KW-0812">Transmembrane</keyword>
<comment type="caution">
    <text evidence="3">The sequence shown here is derived from an EMBL/GenBank/DDBJ whole genome shotgun (WGS) entry which is preliminary data.</text>
</comment>
<evidence type="ECO:0000313" key="4">
    <source>
        <dbReference type="Proteomes" id="UP001194746"/>
    </source>
</evidence>
<protein>
    <submittedName>
        <fullName evidence="3">Uncharacterized protein</fullName>
    </submittedName>
</protein>
<organism evidence="3 4">
    <name type="scientific">Aspergillus nanangensis</name>
    <dbReference type="NCBI Taxonomy" id="2582783"/>
    <lineage>
        <taxon>Eukaryota</taxon>
        <taxon>Fungi</taxon>
        <taxon>Dikarya</taxon>
        <taxon>Ascomycota</taxon>
        <taxon>Pezizomycotina</taxon>
        <taxon>Eurotiomycetes</taxon>
        <taxon>Eurotiomycetidae</taxon>
        <taxon>Eurotiales</taxon>
        <taxon>Aspergillaceae</taxon>
        <taxon>Aspergillus</taxon>
        <taxon>Aspergillus subgen. Circumdati</taxon>
    </lineage>
</organism>
<keyword evidence="4" id="KW-1185">Reference proteome</keyword>
<reference evidence="3" key="2">
    <citation type="submission" date="2020-02" db="EMBL/GenBank/DDBJ databases">
        <authorList>
            <person name="Gilchrist C.L.M."/>
            <person name="Chooi Y.-H."/>
        </authorList>
    </citation>
    <scope>NUCLEOTIDE SEQUENCE</scope>
    <source>
        <strain evidence="3">MST-FP2251</strain>
    </source>
</reference>
<dbReference type="Proteomes" id="UP001194746">
    <property type="component" value="Unassembled WGS sequence"/>
</dbReference>